<evidence type="ECO:0000313" key="2">
    <source>
        <dbReference type="EMBL" id="EER07613.1"/>
    </source>
</evidence>
<evidence type="ECO:0000313" key="3">
    <source>
        <dbReference type="Proteomes" id="UP000007800"/>
    </source>
</evidence>
<proteinExistence type="predicted"/>
<dbReference type="EMBL" id="GG679769">
    <property type="protein sequence ID" value="EER07613.1"/>
    <property type="molecule type" value="Genomic_DNA"/>
</dbReference>
<feature type="domain" description="UspA" evidence="1">
    <location>
        <begin position="59"/>
        <end position="125"/>
    </location>
</feature>
<organism evidence="3">
    <name type="scientific">Perkinsus marinus (strain ATCC 50983 / TXsc)</name>
    <dbReference type="NCBI Taxonomy" id="423536"/>
    <lineage>
        <taxon>Eukaryota</taxon>
        <taxon>Sar</taxon>
        <taxon>Alveolata</taxon>
        <taxon>Perkinsozoa</taxon>
        <taxon>Perkinsea</taxon>
        <taxon>Perkinsida</taxon>
        <taxon>Perkinsidae</taxon>
        <taxon>Perkinsus</taxon>
    </lineage>
</organism>
<evidence type="ECO:0000259" key="1">
    <source>
        <dbReference type="Pfam" id="PF00582"/>
    </source>
</evidence>
<gene>
    <name evidence="2" type="ORF">Pmar_PMAR024017</name>
</gene>
<dbReference type="AlphaFoldDB" id="C5L6F2"/>
<reference evidence="2 3" key="1">
    <citation type="submission" date="2008-07" db="EMBL/GenBank/DDBJ databases">
        <authorList>
            <person name="El-Sayed N."/>
            <person name="Caler E."/>
            <person name="Inman J."/>
            <person name="Amedeo P."/>
            <person name="Hass B."/>
            <person name="Wortman J."/>
        </authorList>
    </citation>
    <scope>NUCLEOTIDE SEQUENCE [LARGE SCALE GENOMIC DNA]</scope>
    <source>
        <strain evidence="3">ATCC 50983 / TXsc</strain>
    </source>
</reference>
<dbReference type="InterPro" id="IPR006016">
    <property type="entry name" value="UspA"/>
</dbReference>
<dbReference type="CDD" id="cd00293">
    <property type="entry name" value="USP-like"/>
    <property type="match status" value="1"/>
</dbReference>
<dbReference type="Gene3D" id="3.40.50.620">
    <property type="entry name" value="HUPs"/>
    <property type="match status" value="1"/>
</dbReference>
<protein>
    <recommendedName>
        <fullName evidence="1">UspA domain-containing protein</fullName>
    </recommendedName>
</protein>
<dbReference type="InterPro" id="IPR014729">
    <property type="entry name" value="Rossmann-like_a/b/a_fold"/>
</dbReference>
<sequence>MAIMRTIRYRSPHINRIVVCLGGANPCASETALSYHVPTKQESIDESNDYERRFKNIASEYPQLETTFDVAEATKDIRDTLMEYCSETEPDLVAIGSGGSTHYLKLASLVEYVVRESPCDVLILRENEAASTSTPNESDDEDNGDVAEFAEAGTASIEDILMGDLKEVMDEHKADDELIFSAKVLQASPLPAAAMCEYAQRENVDIIATGYGGHSHLFHPNSFP</sequence>
<accession>C5L6F2</accession>
<dbReference type="Pfam" id="PF00582">
    <property type="entry name" value="Usp"/>
    <property type="match status" value="1"/>
</dbReference>
<name>C5L6F2_PERM5</name>
<dbReference type="SUPFAM" id="SSF52402">
    <property type="entry name" value="Adenine nucleotide alpha hydrolases-like"/>
    <property type="match status" value="1"/>
</dbReference>
<dbReference type="RefSeq" id="XP_002775797.1">
    <property type="nucleotide sequence ID" value="XM_002775751.1"/>
</dbReference>
<dbReference type="Proteomes" id="UP000007800">
    <property type="component" value="Unassembled WGS sequence"/>
</dbReference>
<dbReference type="InParanoid" id="C5L6F2"/>
<keyword evidence="3" id="KW-1185">Reference proteome</keyword>
<dbReference type="GeneID" id="9042099"/>